<sequence length="334" mass="36657">MSLEKVICLLLLVAGAAAIECPAGYEVVGSKCIHRLPDGYLTHDDAVAYCHQNSGRLPVLRDCASFTDVATYVDGGYVSRFNAHNGYWLGATNSSATGVWQWSDGTAVQMSAPYWAVNHALDGMTEPNGGTTENYAMIWAELGWLMNDATPNDHYVIYAACSRAPVDGLCATPYVLVGTQCIHLLLTDFDSWSAARTECGATGGDLIILDDCDQYSKVTTYFEEQDYKTSGYWIGGSDEAQEGQWRWIDGSPMVMGLPYWGSRKISSAFCKLFTSLAPHSQSPSTRRLIRRIRAEHPLDRDFSPFTSWGNGGTCSWPLGVVAQFEVLMVGDGRY</sequence>
<feature type="signal peptide" evidence="1">
    <location>
        <begin position="1"/>
        <end position="18"/>
    </location>
</feature>
<reference evidence="4" key="1">
    <citation type="submission" date="2025-08" db="UniProtKB">
        <authorList>
            <consortium name="RefSeq"/>
        </authorList>
    </citation>
    <scope>IDENTIFICATION</scope>
    <source>
        <tissue evidence="4">Whole organism</tissue>
    </source>
</reference>
<accession>A0A8B7NIY0</accession>
<feature type="domain" description="C-type lectin" evidence="2">
    <location>
        <begin position="28"/>
        <end position="144"/>
    </location>
</feature>
<evidence type="ECO:0000313" key="3">
    <source>
        <dbReference type="Proteomes" id="UP000694843"/>
    </source>
</evidence>
<feature type="domain" description="C-type lectin" evidence="2">
    <location>
        <begin position="177"/>
        <end position="270"/>
    </location>
</feature>
<dbReference type="CDD" id="cd00037">
    <property type="entry name" value="CLECT"/>
    <property type="match status" value="1"/>
</dbReference>
<name>A0A8B7NIY0_HYAAZ</name>
<dbReference type="PANTHER" id="PTHR22801">
    <property type="entry name" value="LITHOSTATHINE"/>
    <property type="match status" value="1"/>
</dbReference>
<evidence type="ECO:0000259" key="2">
    <source>
        <dbReference type="PROSITE" id="PS50041"/>
    </source>
</evidence>
<feature type="chain" id="PRO_5037137855" evidence="1">
    <location>
        <begin position="19"/>
        <end position="334"/>
    </location>
</feature>
<dbReference type="OrthoDB" id="6133475at2759"/>
<proteinExistence type="predicted"/>
<dbReference type="Proteomes" id="UP000694843">
    <property type="component" value="Unplaced"/>
</dbReference>
<evidence type="ECO:0000256" key="1">
    <source>
        <dbReference type="SAM" id="SignalP"/>
    </source>
</evidence>
<keyword evidence="3" id="KW-1185">Reference proteome</keyword>
<dbReference type="SUPFAM" id="SSF56436">
    <property type="entry name" value="C-type lectin-like"/>
    <property type="match status" value="2"/>
</dbReference>
<dbReference type="InterPro" id="IPR016187">
    <property type="entry name" value="CTDL_fold"/>
</dbReference>
<dbReference type="PANTHER" id="PTHR22801:SF63">
    <property type="entry name" value="C-TYPE LECTIN DOMAIN-CONTAINING PROTEIN"/>
    <property type="match status" value="1"/>
</dbReference>
<evidence type="ECO:0000313" key="4">
    <source>
        <dbReference type="RefSeq" id="XP_018013603.2"/>
    </source>
</evidence>
<dbReference type="RefSeq" id="XP_018013603.2">
    <property type="nucleotide sequence ID" value="XM_018158114.2"/>
</dbReference>
<dbReference type="Gene3D" id="3.10.100.10">
    <property type="entry name" value="Mannose-Binding Protein A, subunit A"/>
    <property type="match status" value="2"/>
</dbReference>
<protein>
    <submittedName>
        <fullName evidence="4">C-type mannose receptor 2</fullName>
    </submittedName>
</protein>
<dbReference type="Pfam" id="PF00059">
    <property type="entry name" value="Lectin_C"/>
    <property type="match status" value="2"/>
</dbReference>
<dbReference type="KEGG" id="hazt:108670640"/>
<dbReference type="InterPro" id="IPR016186">
    <property type="entry name" value="C-type_lectin-like/link_sf"/>
</dbReference>
<keyword evidence="1" id="KW-0732">Signal</keyword>
<keyword evidence="4" id="KW-0675">Receptor</keyword>
<dbReference type="InterPro" id="IPR050801">
    <property type="entry name" value="Ca-Dep_Lectins_ImmuneDev"/>
</dbReference>
<dbReference type="GeneID" id="108670640"/>
<gene>
    <name evidence="4" type="primary">LOC108670640</name>
</gene>
<dbReference type="SMART" id="SM00034">
    <property type="entry name" value="CLECT"/>
    <property type="match status" value="2"/>
</dbReference>
<organism evidence="3 4">
    <name type="scientific">Hyalella azteca</name>
    <name type="common">Amphipod</name>
    <dbReference type="NCBI Taxonomy" id="294128"/>
    <lineage>
        <taxon>Eukaryota</taxon>
        <taxon>Metazoa</taxon>
        <taxon>Ecdysozoa</taxon>
        <taxon>Arthropoda</taxon>
        <taxon>Crustacea</taxon>
        <taxon>Multicrustacea</taxon>
        <taxon>Malacostraca</taxon>
        <taxon>Eumalacostraca</taxon>
        <taxon>Peracarida</taxon>
        <taxon>Amphipoda</taxon>
        <taxon>Senticaudata</taxon>
        <taxon>Talitrida</taxon>
        <taxon>Talitroidea</taxon>
        <taxon>Hyalellidae</taxon>
        <taxon>Hyalella</taxon>
    </lineage>
</organism>
<dbReference type="InterPro" id="IPR001304">
    <property type="entry name" value="C-type_lectin-like"/>
</dbReference>
<dbReference type="AlphaFoldDB" id="A0A8B7NIY0"/>
<dbReference type="PROSITE" id="PS50041">
    <property type="entry name" value="C_TYPE_LECTIN_2"/>
    <property type="match status" value="2"/>
</dbReference>